<dbReference type="GO" id="GO:0030154">
    <property type="term" value="P:cell differentiation"/>
    <property type="evidence" value="ECO:0007669"/>
    <property type="project" value="TreeGrafter"/>
</dbReference>
<keyword evidence="3" id="KW-0862">Zinc</keyword>
<dbReference type="GO" id="GO:0070411">
    <property type="term" value="F:I-SMAD binding"/>
    <property type="evidence" value="ECO:0007669"/>
    <property type="project" value="TreeGrafter"/>
</dbReference>
<dbReference type="SUPFAM" id="SSF49879">
    <property type="entry name" value="SMAD/FHA domain"/>
    <property type="match status" value="1"/>
</dbReference>
<dbReference type="WBParaSite" id="ACRNAN_scaffold209.g22237.t1">
    <property type="protein sequence ID" value="ACRNAN_scaffold209.g22237.t1"/>
    <property type="gene ID" value="ACRNAN_scaffold209.g22237"/>
</dbReference>
<keyword evidence="7" id="KW-0963">Cytoplasm</keyword>
<dbReference type="SMART" id="SM00524">
    <property type="entry name" value="DWB"/>
    <property type="match status" value="1"/>
</dbReference>
<dbReference type="InterPro" id="IPR003619">
    <property type="entry name" value="MAD_homology1_Dwarfin-type"/>
</dbReference>
<reference evidence="11" key="1">
    <citation type="submission" date="2022-11" db="UniProtKB">
        <authorList>
            <consortium name="WormBaseParasite"/>
        </authorList>
    </citation>
    <scope>IDENTIFICATION</scope>
</reference>
<dbReference type="InterPro" id="IPR036578">
    <property type="entry name" value="SMAD_MH1_sf"/>
</dbReference>
<dbReference type="GO" id="GO:0046872">
    <property type="term" value="F:metal ion binding"/>
    <property type="evidence" value="ECO:0007669"/>
    <property type="project" value="UniProtKB-KW"/>
</dbReference>
<keyword evidence="4 7" id="KW-0805">Transcription regulation</keyword>
<dbReference type="InterPro" id="IPR013790">
    <property type="entry name" value="Dwarfin"/>
</dbReference>
<sequence>MFGAAAHPYPNFDPHSEWRNQPLLNNTMPHHQDFASPYMQLPYNAPPPMTQTHPMHLSATAMHASQVVAEANTADSQSPPNHSFGSGVDPCAQVVQTLLCYHQGGEDLEFVRKAIDSLVRKLKDKRTELDALIMAVTSSGKQQTGCVTIQRSLDGRLQVAGRKGVPHVVYARIWRWPNVSKNELQKLSTCLVPSDHPDLICINPFHYERVVSSGVGTIDMSSLKLDPLPSSSFATGSGYESYPSVYKPYGQSSAPHELGEAPDEVKSAGTLLMYGPHQQPSCIVSHLPSGETHFNQSHPNFPTTDHAYWNSSGQNNGLLEPAALCTGNKAQNVFGVQRYENLRGNLHCVKIPSTPIPENWCTITYYELDTQVGETFKVPLDQSEVVIDGGMDPAGTRNGRICLGALSNVHRSEASERARMCIGKGIRLKCTPDGSVFLECLSSKGIFVRSYFLDFELGLIYGSTVHKFCTGAEKKLFDLRWAYAEMCEQRKTTQMAATAHSYAVAGLLTSVAPSVIERAGTGVDDLRRSMLYNIDKLRQGLGCWLQSCLHQRYALLDRTSLTSSTSITKYAIAEISLN</sequence>
<evidence type="ECO:0000256" key="5">
    <source>
        <dbReference type="ARBA" id="ARBA00023163"/>
    </source>
</evidence>
<dbReference type="GO" id="GO:0071144">
    <property type="term" value="C:heteromeric SMAD protein complex"/>
    <property type="evidence" value="ECO:0007669"/>
    <property type="project" value="TreeGrafter"/>
</dbReference>
<dbReference type="GO" id="GO:0009653">
    <property type="term" value="P:anatomical structure morphogenesis"/>
    <property type="evidence" value="ECO:0007669"/>
    <property type="project" value="TreeGrafter"/>
</dbReference>
<dbReference type="Gene3D" id="2.60.200.10">
    <property type="match status" value="1"/>
</dbReference>
<dbReference type="GO" id="GO:0009791">
    <property type="term" value="P:post-embryonic development"/>
    <property type="evidence" value="ECO:0007669"/>
    <property type="project" value="UniProtKB-ARBA"/>
</dbReference>
<comment type="subcellular location">
    <subcellularLocation>
        <location evidence="7">Cytoplasm</location>
    </subcellularLocation>
    <subcellularLocation>
        <location evidence="7">Nucleus</location>
    </subcellularLocation>
</comment>
<dbReference type="GO" id="GO:0000978">
    <property type="term" value="F:RNA polymerase II cis-regulatory region sequence-specific DNA binding"/>
    <property type="evidence" value="ECO:0007669"/>
    <property type="project" value="TreeGrafter"/>
</dbReference>
<evidence type="ECO:0000256" key="6">
    <source>
        <dbReference type="ARBA" id="ARBA00023242"/>
    </source>
</evidence>
<evidence type="ECO:0000313" key="11">
    <source>
        <dbReference type="WBParaSite" id="ACRNAN_scaffold209.g22237.t1"/>
    </source>
</evidence>
<evidence type="ECO:0000259" key="9">
    <source>
        <dbReference type="PROSITE" id="PS51076"/>
    </source>
</evidence>
<evidence type="ECO:0000256" key="3">
    <source>
        <dbReference type="ARBA" id="ARBA00022833"/>
    </source>
</evidence>
<dbReference type="SUPFAM" id="SSF56366">
    <property type="entry name" value="SMAD MH1 domain"/>
    <property type="match status" value="1"/>
</dbReference>
<evidence type="ECO:0000256" key="1">
    <source>
        <dbReference type="ARBA" id="ARBA00005545"/>
    </source>
</evidence>
<evidence type="ECO:0000259" key="8">
    <source>
        <dbReference type="PROSITE" id="PS51075"/>
    </source>
</evidence>
<accession>A0A914D851</accession>
<keyword evidence="2" id="KW-0479">Metal-binding</keyword>
<dbReference type="InterPro" id="IPR008984">
    <property type="entry name" value="SMAD_FHA_dom_sf"/>
</dbReference>
<evidence type="ECO:0000256" key="2">
    <source>
        <dbReference type="ARBA" id="ARBA00022723"/>
    </source>
</evidence>
<comment type="similarity">
    <text evidence="1 7">Belongs to the dwarfin/SMAD family.</text>
</comment>
<evidence type="ECO:0000256" key="4">
    <source>
        <dbReference type="ARBA" id="ARBA00023015"/>
    </source>
</evidence>
<evidence type="ECO:0000313" key="10">
    <source>
        <dbReference type="Proteomes" id="UP000887540"/>
    </source>
</evidence>
<organism evidence="10 11">
    <name type="scientific">Acrobeloides nanus</name>
    <dbReference type="NCBI Taxonomy" id="290746"/>
    <lineage>
        <taxon>Eukaryota</taxon>
        <taxon>Metazoa</taxon>
        <taxon>Ecdysozoa</taxon>
        <taxon>Nematoda</taxon>
        <taxon>Chromadorea</taxon>
        <taxon>Rhabditida</taxon>
        <taxon>Tylenchina</taxon>
        <taxon>Cephalobomorpha</taxon>
        <taxon>Cephaloboidea</taxon>
        <taxon>Cephalobidae</taxon>
        <taxon>Acrobeloides</taxon>
    </lineage>
</organism>
<dbReference type="GO" id="GO:0050793">
    <property type="term" value="P:regulation of developmental process"/>
    <property type="evidence" value="ECO:0007669"/>
    <property type="project" value="UniProtKB-ARBA"/>
</dbReference>
<dbReference type="PROSITE" id="PS51075">
    <property type="entry name" value="MH1"/>
    <property type="match status" value="1"/>
</dbReference>
<dbReference type="PROSITE" id="PS51076">
    <property type="entry name" value="MH2"/>
    <property type="match status" value="1"/>
</dbReference>
<dbReference type="PANTHER" id="PTHR13703">
    <property type="entry name" value="SMAD"/>
    <property type="match status" value="1"/>
</dbReference>
<feature type="domain" description="MH2" evidence="9">
    <location>
        <begin position="360"/>
        <end position="576"/>
    </location>
</feature>
<keyword evidence="6 7" id="KW-0539">Nucleus</keyword>
<dbReference type="AlphaFoldDB" id="A0A914D851"/>
<dbReference type="GO" id="GO:0000981">
    <property type="term" value="F:DNA-binding transcription factor activity, RNA polymerase II-specific"/>
    <property type="evidence" value="ECO:0007669"/>
    <property type="project" value="TreeGrafter"/>
</dbReference>
<proteinExistence type="inferred from homology"/>
<dbReference type="Proteomes" id="UP000887540">
    <property type="component" value="Unplaced"/>
</dbReference>
<keyword evidence="5 7" id="KW-0804">Transcription</keyword>
<dbReference type="InterPro" id="IPR017855">
    <property type="entry name" value="SMAD-like_dom_sf"/>
</dbReference>
<dbReference type="GO" id="GO:0051239">
    <property type="term" value="P:regulation of multicellular organismal process"/>
    <property type="evidence" value="ECO:0007669"/>
    <property type="project" value="UniProtKB-ARBA"/>
</dbReference>
<evidence type="ECO:0000256" key="7">
    <source>
        <dbReference type="RuleBase" id="RU361195"/>
    </source>
</evidence>
<protein>
    <recommendedName>
        <fullName evidence="7">Mothers against decapentaplegic homolog</fullName>
        <shortName evidence="7">MAD homolog</shortName>
        <shortName evidence="7">Mothers against DPP homolog</shortName>
    </recommendedName>
    <alternativeName>
        <fullName evidence="7">SMAD family member</fullName>
    </alternativeName>
</protein>
<dbReference type="GO" id="GO:0060395">
    <property type="term" value="P:SMAD protein signal transduction"/>
    <property type="evidence" value="ECO:0007669"/>
    <property type="project" value="TreeGrafter"/>
</dbReference>
<dbReference type="GO" id="GO:0030509">
    <property type="term" value="P:BMP signaling pathway"/>
    <property type="evidence" value="ECO:0007669"/>
    <property type="project" value="TreeGrafter"/>
</dbReference>
<dbReference type="Pfam" id="PF03166">
    <property type="entry name" value="MH2"/>
    <property type="match status" value="1"/>
</dbReference>
<dbReference type="InterPro" id="IPR001132">
    <property type="entry name" value="SMAD_dom_Dwarfin-type"/>
</dbReference>
<keyword evidence="10" id="KW-1185">Reference proteome</keyword>
<dbReference type="Pfam" id="PF03165">
    <property type="entry name" value="MH1"/>
    <property type="match status" value="1"/>
</dbReference>
<dbReference type="PANTHER" id="PTHR13703:SF45">
    <property type="entry name" value="MOTHERS AGAINST DECAPENTAPLEGIC HOMOLOG"/>
    <property type="match status" value="1"/>
</dbReference>
<dbReference type="GO" id="GO:0005737">
    <property type="term" value="C:cytoplasm"/>
    <property type="evidence" value="ECO:0007669"/>
    <property type="project" value="UniProtKB-SubCell"/>
</dbReference>
<dbReference type="InterPro" id="IPR013019">
    <property type="entry name" value="MAD_homology_MH1"/>
</dbReference>
<dbReference type="SMART" id="SM00523">
    <property type="entry name" value="DWA"/>
    <property type="match status" value="1"/>
</dbReference>
<dbReference type="Gene3D" id="3.90.520.10">
    <property type="entry name" value="SMAD MH1 domain"/>
    <property type="match status" value="1"/>
</dbReference>
<feature type="domain" description="MH1" evidence="8">
    <location>
        <begin position="93"/>
        <end position="216"/>
    </location>
</feature>
<dbReference type="CDD" id="cd10492">
    <property type="entry name" value="MH1_SMAD_4"/>
    <property type="match status" value="1"/>
</dbReference>
<name>A0A914D851_9BILA</name>